<name>A0A2H6KGN0_9APIC</name>
<evidence type="ECO:0000256" key="4">
    <source>
        <dbReference type="ARBA" id="ARBA00022980"/>
    </source>
</evidence>
<keyword evidence="4" id="KW-0689">Ribosomal protein</keyword>
<gene>
    <name evidence="9" type="ORF">BOVATA_036460</name>
</gene>
<evidence type="ECO:0000256" key="7">
    <source>
        <dbReference type="ARBA" id="ARBA00035140"/>
    </source>
</evidence>
<keyword evidence="3" id="KW-0809">Transit peptide</keyword>
<dbReference type="InterPro" id="IPR019368">
    <property type="entry name" value="Ribosomal_mS29"/>
</dbReference>
<keyword evidence="5" id="KW-0496">Mitochondrion</keyword>
<dbReference type="InterPro" id="IPR027417">
    <property type="entry name" value="P-loop_NTPase"/>
</dbReference>
<evidence type="ECO:0000256" key="5">
    <source>
        <dbReference type="ARBA" id="ARBA00023128"/>
    </source>
</evidence>
<comment type="caution">
    <text evidence="9">The sequence shown here is derived from an EMBL/GenBank/DDBJ whole genome shotgun (WGS) entry which is preliminary data.</text>
</comment>
<keyword evidence="10" id="KW-1185">Reference proteome</keyword>
<dbReference type="Pfam" id="PF10236">
    <property type="entry name" value="DAP3"/>
    <property type="match status" value="1"/>
</dbReference>
<dbReference type="AlphaFoldDB" id="A0A2H6KGN0"/>
<dbReference type="Proteomes" id="UP000236319">
    <property type="component" value="Unassembled WGS sequence"/>
</dbReference>
<evidence type="ECO:0000256" key="2">
    <source>
        <dbReference type="ARBA" id="ARBA00009863"/>
    </source>
</evidence>
<evidence type="ECO:0000256" key="8">
    <source>
        <dbReference type="SAM" id="MobiDB-lite"/>
    </source>
</evidence>
<feature type="region of interest" description="Disordered" evidence="8">
    <location>
        <begin position="19"/>
        <end position="39"/>
    </location>
</feature>
<evidence type="ECO:0000256" key="6">
    <source>
        <dbReference type="ARBA" id="ARBA00023274"/>
    </source>
</evidence>
<dbReference type="GeneID" id="39875923"/>
<evidence type="ECO:0000256" key="3">
    <source>
        <dbReference type="ARBA" id="ARBA00022946"/>
    </source>
</evidence>
<dbReference type="RefSeq" id="XP_028868396.1">
    <property type="nucleotide sequence ID" value="XM_029012563.1"/>
</dbReference>
<dbReference type="OrthoDB" id="274828at2759"/>
<comment type="similarity">
    <text evidence="2">Belongs to the mitochondrion-specific ribosomal protein mS29 family.</text>
</comment>
<comment type="subcellular location">
    <subcellularLocation>
        <location evidence="1">Mitochondrion</location>
    </subcellularLocation>
</comment>
<proteinExistence type="inferred from homology"/>
<dbReference type="GO" id="GO:0005763">
    <property type="term" value="C:mitochondrial small ribosomal subunit"/>
    <property type="evidence" value="ECO:0007669"/>
    <property type="project" value="TreeGrafter"/>
</dbReference>
<dbReference type="PANTHER" id="PTHR12810:SF0">
    <property type="entry name" value="SMALL RIBOSOMAL SUBUNIT PROTEIN MS29"/>
    <property type="match status" value="1"/>
</dbReference>
<protein>
    <recommendedName>
        <fullName evidence="7">Small ribosomal subunit protein mS29</fullName>
    </recommendedName>
</protein>
<accession>A0A2H6KGN0</accession>
<sequence>MARGGINFSLPKTLEAARKSFGRRSRVRSEARSGSATHQSADALLQTQYGLTEDAYREYGVREGMLAAHLANKDSFVLDESSIYTELHKCNAYNIASIFQTKPETLFSTLPEGACGDVLKDIALLPEGQALGIVNRKVTVEIISQLRQYATSKKGRIASRGMLLDGKRGTGKSYVLNHVAMWARQNGWMVIMEPSPSKYSREIGSIKRSNAGVYIQSEFAVKFLETLMLGNAEKLEMIDVKLQHYGKIALDGNNVEYTKRMFNPVIQKAVEEELEIYMEEEGGSALEIEKERLKLWHSYRQQFKIPVLKDVLHAPKTLAQIAKFGIENETYANQAVYEVFDQLKHQTVFPLLIIVDEYNECFPVSEYLSIKYENTKFNGWIPSYHLAMPRLFSKFDGEQYTNGIKLMATSWARNKRRDYKPELLGIMPPEIRTVREFTPKEYANLVYHLQRTQTIFDFPSDKTMYFYMLTGGNGFESRRLLSKLY</sequence>
<organism evidence="9 10">
    <name type="scientific">Babesia ovata</name>
    <dbReference type="NCBI Taxonomy" id="189622"/>
    <lineage>
        <taxon>Eukaryota</taxon>
        <taxon>Sar</taxon>
        <taxon>Alveolata</taxon>
        <taxon>Apicomplexa</taxon>
        <taxon>Aconoidasida</taxon>
        <taxon>Piroplasmida</taxon>
        <taxon>Babesiidae</taxon>
        <taxon>Babesia</taxon>
    </lineage>
</organism>
<evidence type="ECO:0000256" key="1">
    <source>
        <dbReference type="ARBA" id="ARBA00004173"/>
    </source>
</evidence>
<dbReference type="PANTHER" id="PTHR12810">
    <property type="entry name" value="MITOCHONDRIAL 28S RIBOSOMAL PROTEIN S29"/>
    <property type="match status" value="1"/>
</dbReference>
<dbReference type="SUPFAM" id="SSF52540">
    <property type="entry name" value="P-loop containing nucleoside triphosphate hydrolases"/>
    <property type="match status" value="1"/>
</dbReference>
<dbReference type="VEuPathDB" id="PiroplasmaDB:BOVATA_036460"/>
<dbReference type="GO" id="GO:0003735">
    <property type="term" value="F:structural constituent of ribosome"/>
    <property type="evidence" value="ECO:0007669"/>
    <property type="project" value="TreeGrafter"/>
</dbReference>
<reference evidence="9 10" key="1">
    <citation type="journal article" date="2017" name="BMC Genomics">
        <title>Whole-genome assembly of Babesia ovata and comparative genomics between closely related pathogens.</title>
        <authorList>
            <person name="Yamagishi J."/>
            <person name="Asada M."/>
            <person name="Hakimi H."/>
            <person name="Tanaka T.Q."/>
            <person name="Sugimoto C."/>
            <person name="Kawazu S."/>
        </authorList>
    </citation>
    <scope>NUCLEOTIDE SEQUENCE [LARGE SCALE GENOMIC DNA]</scope>
    <source>
        <strain evidence="9 10">Miyake</strain>
    </source>
</reference>
<evidence type="ECO:0000313" key="9">
    <source>
        <dbReference type="EMBL" id="GBE62153.1"/>
    </source>
</evidence>
<dbReference type="EMBL" id="BDSA01000004">
    <property type="protein sequence ID" value="GBE62153.1"/>
    <property type="molecule type" value="Genomic_DNA"/>
</dbReference>
<evidence type="ECO:0000313" key="10">
    <source>
        <dbReference type="Proteomes" id="UP000236319"/>
    </source>
</evidence>
<keyword evidence="6" id="KW-0687">Ribonucleoprotein</keyword>